<dbReference type="Proteomes" id="UP000006701">
    <property type="component" value="Unassembled WGS sequence"/>
</dbReference>
<accession>A1CRS6</accession>
<dbReference type="RefSeq" id="XP_001269773.1">
    <property type="nucleotide sequence ID" value="XM_001269772.1"/>
</dbReference>
<dbReference type="KEGG" id="act:ACLA_030800"/>
<name>A1CRS6_ASPCL</name>
<dbReference type="VEuPathDB" id="FungiDB:ACLA_030800"/>
<protein>
    <submittedName>
        <fullName evidence="1">Uncharacterized protein</fullName>
    </submittedName>
</protein>
<evidence type="ECO:0000313" key="2">
    <source>
        <dbReference type="Proteomes" id="UP000006701"/>
    </source>
</evidence>
<dbReference type="AlphaFoldDB" id="A1CRS6"/>
<dbReference type="GeneID" id="4701809"/>
<proteinExistence type="predicted"/>
<dbReference type="HOGENOM" id="CLU_2249485_0_0_1"/>
<dbReference type="EMBL" id="DS027059">
    <property type="protein sequence ID" value="EAW08347.1"/>
    <property type="molecule type" value="Genomic_DNA"/>
</dbReference>
<gene>
    <name evidence="1" type="ORF">ACLA_030800</name>
</gene>
<keyword evidence="2" id="KW-1185">Reference proteome</keyword>
<evidence type="ECO:0000313" key="1">
    <source>
        <dbReference type="EMBL" id="EAW08347.1"/>
    </source>
</evidence>
<reference evidence="1 2" key="1">
    <citation type="journal article" date="2008" name="PLoS Genet.">
        <title>Genomic islands in the pathogenic filamentous fungus Aspergillus fumigatus.</title>
        <authorList>
            <person name="Fedorova N.D."/>
            <person name="Khaldi N."/>
            <person name="Joardar V.S."/>
            <person name="Maiti R."/>
            <person name="Amedeo P."/>
            <person name="Anderson M.J."/>
            <person name="Crabtree J."/>
            <person name="Silva J.C."/>
            <person name="Badger J.H."/>
            <person name="Albarraq A."/>
            <person name="Angiuoli S."/>
            <person name="Bussey H."/>
            <person name="Bowyer P."/>
            <person name="Cotty P.J."/>
            <person name="Dyer P.S."/>
            <person name="Egan A."/>
            <person name="Galens K."/>
            <person name="Fraser-Liggett C.M."/>
            <person name="Haas B.J."/>
            <person name="Inman J.M."/>
            <person name="Kent R."/>
            <person name="Lemieux S."/>
            <person name="Malavazi I."/>
            <person name="Orvis J."/>
            <person name="Roemer T."/>
            <person name="Ronning C.M."/>
            <person name="Sundaram J.P."/>
            <person name="Sutton G."/>
            <person name="Turner G."/>
            <person name="Venter J.C."/>
            <person name="White O.R."/>
            <person name="Whitty B.R."/>
            <person name="Youngman P."/>
            <person name="Wolfe K.H."/>
            <person name="Goldman G.H."/>
            <person name="Wortman J.R."/>
            <person name="Jiang B."/>
            <person name="Denning D.W."/>
            <person name="Nierman W.C."/>
        </authorList>
    </citation>
    <scope>NUCLEOTIDE SEQUENCE [LARGE SCALE GENOMIC DNA]</scope>
    <source>
        <strain evidence="2">ATCC 1007 / CBS 513.65 / DSM 816 / NCTC 3887 / NRRL 1</strain>
    </source>
</reference>
<sequence>MTNPYNDDLLEHAIYVVKLVHAYDQENPDQFSTERLRLQSTLHKWFDQYRFAVNPYNGYKVHTFSRTLIYTEMYLTQCAANPPIPIEFQTDYCGGTSSKQCLLT</sequence>
<organism evidence="1 2">
    <name type="scientific">Aspergillus clavatus (strain ATCC 1007 / CBS 513.65 / DSM 816 / NCTC 3887 / NRRL 1 / QM 1276 / 107)</name>
    <dbReference type="NCBI Taxonomy" id="344612"/>
    <lineage>
        <taxon>Eukaryota</taxon>
        <taxon>Fungi</taxon>
        <taxon>Dikarya</taxon>
        <taxon>Ascomycota</taxon>
        <taxon>Pezizomycotina</taxon>
        <taxon>Eurotiomycetes</taxon>
        <taxon>Eurotiomycetidae</taxon>
        <taxon>Eurotiales</taxon>
        <taxon>Aspergillaceae</taxon>
        <taxon>Aspergillus</taxon>
        <taxon>Aspergillus subgen. Fumigati</taxon>
    </lineage>
</organism>